<evidence type="ECO:0000313" key="3">
    <source>
        <dbReference type="Proteomes" id="UP001218218"/>
    </source>
</evidence>
<dbReference type="AlphaFoldDB" id="A0AAD6ZHW9"/>
<reference evidence="2" key="1">
    <citation type="submission" date="2023-03" db="EMBL/GenBank/DDBJ databases">
        <title>Massive genome expansion in bonnet fungi (Mycena s.s.) driven by repeated elements and novel gene families across ecological guilds.</title>
        <authorList>
            <consortium name="Lawrence Berkeley National Laboratory"/>
            <person name="Harder C.B."/>
            <person name="Miyauchi S."/>
            <person name="Viragh M."/>
            <person name="Kuo A."/>
            <person name="Thoen E."/>
            <person name="Andreopoulos B."/>
            <person name="Lu D."/>
            <person name="Skrede I."/>
            <person name="Drula E."/>
            <person name="Henrissat B."/>
            <person name="Morin E."/>
            <person name="Kohler A."/>
            <person name="Barry K."/>
            <person name="LaButti K."/>
            <person name="Morin E."/>
            <person name="Salamov A."/>
            <person name="Lipzen A."/>
            <person name="Mereny Z."/>
            <person name="Hegedus B."/>
            <person name="Baldrian P."/>
            <person name="Stursova M."/>
            <person name="Weitz H."/>
            <person name="Taylor A."/>
            <person name="Grigoriev I.V."/>
            <person name="Nagy L.G."/>
            <person name="Martin F."/>
            <person name="Kauserud H."/>
        </authorList>
    </citation>
    <scope>NUCLEOTIDE SEQUENCE</scope>
    <source>
        <strain evidence="2">CBHHK002</strain>
    </source>
</reference>
<gene>
    <name evidence="2" type="ORF">DFH08DRAFT_969673</name>
</gene>
<proteinExistence type="predicted"/>
<protein>
    <submittedName>
        <fullName evidence="2">Uncharacterized protein</fullName>
    </submittedName>
</protein>
<evidence type="ECO:0000256" key="1">
    <source>
        <dbReference type="SAM" id="MobiDB-lite"/>
    </source>
</evidence>
<dbReference type="SUPFAM" id="SSF48452">
    <property type="entry name" value="TPR-like"/>
    <property type="match status" value="1"/>
</dbReference>
<comment type="caution">
    <text evidence="2">The sequence shown here is derived from an EMBL/GenBank/DDBJ whole genome shotgun (WGS) entry which is preliminary data.</text>
</comment>
<keyword evidence="3" id="KW-1185">Reference proteome</keyword>
<feature type="region of interest" description="Disordered" evidence="1">
    <location>
        <begin position="363"/>
        <end position="382"/>
    </location>
</feature>
<dbReference type="EMBL" id="JARIHO010000048">
    <property type="protein sequence ID" value="KAJ7323045.1"/>
    <property type="molecule type" value="Genomic_DNA"/>
</dbReference>
<sequence>MATKFSKHAFQLAQQTEDIYLQLMSLSIEQRIACICDNGDWIIKVARKARDIAGILLLNPRLCPWLQREARAHLFLGNLSRALDLCTEAEVQLTLAGMEDSDRYLGTLDLRAQVHYLKSEYSEASELYGQIVKKTSPSCSPLYHAHGLCAVAEMNIRMESDIADIVSSLNAAETVYLSLGSPRISLCSWLAAELKLYRGDTDNARVAFLECLSKSRVIYPDIAGDCLAALADPAHKMSGPADTFRWAVVYFVSMQKAKKPAGRLQALRRLADVHMFMDDDETALHLFQAALKGGTKMGMHRLRAECMVGIGEIMLRRGDLMQAMEIWGAAHPLFVRSSRMKDAASVKNRLEMLCRKDNSHSVRAIRDGPDESTDSVSFDFKRSESPSDALESSFKKLKNLSAPLTSLSLQVEIAVEPGTSHGFPHLLLRIAGLVHVKNSGAWDTQVEDNGRGEGAWKARMCAVVPSMCGRLDNND</sequence>
<evidence type="ECO:0000313" key="2">
    <source>
        <dbReference type="EMBL" id="KAJ7323045.1"/>
    </source>
</evidence>
<organism evidence="2 3">
    <name type="scientific">Mycena albidolilacea</name>
    <dbReference type="NCBI Taxonomy" id="1033008"/>
    <lineage>
        <taxon>Eukaryota</taxon>
        <taxon>Fungi</taxon>
        <taxon>Dikarya</taxon>
        <taxon>Basidiomycota</taxon>
        <taxon>Agaricomycotina</taxon>
        <taxon>Agaricomycetes</taxon>
        <taxon>Agaricomycetidae</taxon>
        <taxon>Agaricales</taxon>
        <taxon>Marasmiineae</taxon>
        <taxon>Mycenaceae</taxon>
        <taxon>Mycena</taxon>
    </lineage>
</organism>
<accession>A0AAD6ZHW9</accession>
<name>A0AAD6ZHW9_9AGAR</name>
<dbReference type="InterPro" id="IPR011990">
    <property type="entry name" value="TPR-like_helical_dom_sf"/>
</dbReference>
<dbReference type="Proteomes" id="UP001218218">
    <property type="component" value="Unassembled WGS sequence"/>
</dbReference>
<dbReference type="Gene3D" id="1.25.40.10">
    <property type="entry name" value="Tetratricopeptide repeat domain"/>
    <property type="match status" value="1"/>
</dbReference>